<dbReference type="Proteomes" id="UP001396334">
    <property type="component" value="Unassembled WGS sequence"/>
</dbReference>
<keyword evidence="2" id="KW-1185">Reference proteome</keyword>
<accession>A0ABR2NX57</accession>
<evidence type="ECO:0000313" key="2">
    <source>
        <dbReference type="Proteomes" id="UP001396334"/>
    </source>
</evidence>
<comment type="caution">
    <text evidence="1">The sequence shown here is derived from an EMBL/GenBank/DDBJ whole genome shotgun (WGS) entry which is preliminary data.</text>
</comment>
<reference evidence="1 2" key="1">
    <citation type="journal article" date="2024" name="G3 (Bethesda)">
        <title>Genome assembly of Hibiscus sabdariffa L. provides insights into metabolisms of medicinal natural products.</title>
        <authorList>
            <person name="Kim T."/>
        </authorList>
    </citation>
    <scope>NUCLEOTIDE SEQUENCE [LARGE SCALE GENOMIC DNA]</scope>
    <source>
        <strain evidence="1">TK-2024</strain>
        <tissue evidence="1">Old leaves</tissue>
    </source>
</reference>
<evidence type="ECO:0000313" key="1">
    <source>
        <dbReference type="EMBL" id="KAK8980704.1"/>
    </source>
</evidence>
<dbReference type="EMBL" id="JBBPBN010000092">
    <property type="protein sequence ID" value="KAK8980704.1"/>
    <property type="molecule type" value="Genomic_DNA"/>
</dbReference>
<organism evidence="1 2">
    <name type="scientific">Hibiscus sabdariffa</name>
    <name type="common">roselle</name>
    <dbReference type="NCBI Taxonomy" id="183260"/>
    <lineage>
        <taxon>Eukaryota</taxon>
        <taxon>Viridiplantae</taxon>
        <taxon>Streptophyta</taxon>
        <taxon>Embryophyta</taxon>
        <taxon>Tracheophyta</taxon>
        <taxon>Spermatophyta</taxon>
        <taxon>Magnoliopsida</taxon>
        <taxon>eudicotyledons</taxon>
        <taxon>Gunneridae</taxon>
        <taxon>Pentapetalae</taxon>
        <taxon>rosids</taxon>
        <taxon>malvids</taxon>
        <taxon>Malvales</taxon>
        <taxon>Malvaceae</taxon>
        <taxon>Malvoideae</taxon>
        <taxon>Hibiscus</taxon>
    </lineage>
</organism>
<sequence>MANLPKTQTPHLCCPTGHTSQHLWSLEAAPAHLCPPVVPSRTPLPRGPLPTATWSLPAAAYGLPTAITVTAEGTKNPLPAAVRANACNKTRPNTEDSPAEVNETLQALTLLADQVVAVELDLDQFLGPGYISSFFT</sequence>
<proteinExistence type="predicted"/>
<gene>
    <name evidence="1" type="ORF">V6N11_073019</name>
</gene>
<protein>
    <submittedName>
        <fullName evidence="1">Uncharacterized protein</fullName>
    </submittedName>
</protein>
<name>A0ABR2NX57_9ROSI</name>